<accession>A0ABW3TEL8</accession>
<name>A0ABW3TEL8_9RHOB</name>
<dbReference type="Pfam" id="PF13717">
    <property type="entry name" value="Zn_ribbon_4"/>
    <property type="match status" value="1"/>
</dbReference>
<keyword evidence="2" id="KW-0472">Membrane</keyword>
<feature type="compositionally biased region" description="Basic and acidic residues" evidence="1">
    <location>
        <begin position="124"/>
        <end position="136"/>
    </location>
</feature>
<proteinExistence type="predicted"/>
<keyword evidence="2" id="KW-0812">Transmembrane</keyword>
<evidence type="ECO:0000313" key="4">
    <source>
        <dbReference type="EMBL" id="MFD1195633.1"/>
    </source>
</evidence>
<dbReference type="NCBIfam" id="TIGR02098">
    <property type="entry name" value="MJ0042_CXXC"/>
    <property type="match status" value="1"/>
</dbReference>
<feature type="transmembrane region" description="Helical" evidence="2">
    <location>
        <begin position="298"/>
        <end position="320"/>
    </location>
</feature>
<feature type="compositionally biased region" description="Basic and acidic residues" evidence="1">
    <location>
        <begin position="265"/>
        <end position="288"/>
    </location>
</feature>
<sequence length="363" mass="39638">MRLICPNCGAQYEVPQSVIPENGRDVQCSSCGHTWFQKHPLQDNAIPAEGADDDMWEDHDTGQHRDHDAAASQTVDDAPEDEWQGFPTDPGIDDMPTPDTRLVPDPEDLPQQFPIVDEDDYEEDPARDLPTPRRTLDTSVADLLREEAEREARARAAERDPGLESQPDLGLDAAPAPMRDSEAERRAAESRERMARLRGETPQIPEPQDARIAPPPPPQPSPPQPRSFDRDEAQIAAAAAAAVAESRSALLPDIEEINSSLSSTSDRRPARADDHEKPGRSVDPRDVTVETPRGFSRGFAIVLLLAVLLIALYVFAPALAEAVPATAPAMATYVEAVNGLRVMLDAQVQKLSVWLAQIAGLTN</sequence>
<reference evidence="5" key="1">
    <citation type="journal article" date="2019" name="Int. J. Syst. Evol. Microbiol.">
        <title>The Global Catalogue of Microorganisms (GCM) 10K type strain sequencing project: providing services to taxonomists for standard genome sequencing and annotation.</title>
        <authorList>
            <consortium name="The Broad Institute Genomics Platform"/>
            <consortium name="The Broad Institute Genome Sequencing Center for Infectious Disease"/>
            <person name="Wu L."/>
            <person name="Ma J."/>
        </authorList>
    </citation>
    <scope>NUCLEOTIDE SEQUENCE [LARGE SCALE GENOMIC DNA]</scope>
    <source>
        <strain evidence="5">CCUG 55328</strain>
    </source>
</reference>
<dbReference type="EMBL" id="JBHTKR010000005">
    <property type="protein sequence ID" value="MFD1195633.1"/>
    <property type="molecule type" value="Genomic_DNA"/>
</dbReference>
<keyword evidence="5" id="KW-1185">Reference proteome</keyword>
<dbReference type="RefSeq" id="WP_380792652.1">
    <property type="nucleotide sequence ID" value="NZ_JBHTKR010000005.1"/>
</dbReference>
<evidence type="ECO:0000259" key="3">
    <source>
        <dbReference type="Pfam" id="PF13717"/>
    </source>
</evidence>
<feature type="compositionally biased region" description="Basic and acidic residues" evidence="1">
    <location>
        <begin position="143"/>
        <end position="162"/>
    </location>
</feature>
<feature type="region of interest" description="Disordered" evidence="1">
    <location>
        <begin position="45"/>
        <end position="239"/>
    </location>
</feature>
<feature type="region of interest" description="Disordered" evidence="1">
    <location>
        <begin position="260"/>
        <end position="288"/>
    </location>
</feature>
<gene>
    <name evidence="4" type="ORF">ACFQ3C_13245</name>
</gene>
<evidence type="ECO:0000256" key="1">
    <source>
        <dbReference type="SAM" id="MobiDB-lite"/>
    </source>
</evidence>
<feature type="domain" description="Zinc finger/thioredoxin putative" evidence="3">
    <location>
        <begin position="1"/>
        <end position="36"/>
    </location>
</feature>
<evidence type="ECO:0000256" key="2">
    <source>
        <dbReference type="SAM" id="Phobius"/>
    </source>
</evidence>
<keyword evidence="2" id="KW-1133">Transmembrane helix</keyword>
<feature type="compositionally biased region" description="Basic and acidic residues" evidence="1">
    <location>
        <begin position="58"/>
        <end position="69"/>
    </location>
</feature>
<protein>
    <submittedName>
        <fullName evidence="4">Zinc-ribbon domain-containing protein</fullName>
    </submittedName>
</protein>
<organism evidence="4 5">
    <name type="scientific">Seohaeicola saemankumensis</name>
    <dbReference type="NCBI Taxonomy" id="481181"/>
    <lineage>
        <taxon>Bacteria</taxon>
        <taxon>Pseudomonadati</taxon>
        <taxon>Pseudomonadota</taxon>
        <taxon>Alphaproteobacteria</taxon>
        <taxon>Rhodobacterales</taxon>
        <taxon>Roseobacteraceae</taxon>
        <taxon>Seohaeicola</taxon>
    </lineage>
</organism>
<dbReference type="InterPro" id="IPR011723">
    <property type="entry name" value="Znf/thioredoxin_put"/>
</dbReference>
<feature type="compositionally biased region" description="Basic and acidic residues" evidence="1">
    <location>
        <begin position="179"/>
        <end position="199"/>
    </location>
</feature>
<evidence type="ECO:0000313" key="5">
    <source>
        <dbReference type="Proteomes" id="UP001597151"/>
    </source>
</evidence>
<dbReference type="Proteomes" id="UP001597151">
    <property type="component" value="Unassembled WGS sequence"/>
</dbReference>
<feature type="compositionally biased region" description="Pro residues" evidence="1">
    <location>
        <begin position="213"/>
        <end position="225"/>
    </location>
</feature>
<comment type="caution">
    <text evidence="4">The sequence shown here is derived from an EMBL/GenBank/DDBJ whole genome shotgun (WGS) entry which is preliminary data.</text>
</comment>